<comment type="catalytic activity">
    <reaction evidence="8">
        <text>tRNA(Glu) + L-glutamate + ATP = L-glutamyl-tRNA(Glu) + AMP + diphosphate</text>
        <dbReference type="Rhea" id="RHEA:23540"/>
        <dbReference type="Rhea" id="RHEA-COMP:9663"/>
        <dbReference type="Rhea" id="RHEA-COMP:9680"/>
        <dbReference type="ChEBI" id="CHEBI:29985"/>
        <dbReference type="ChEBI" id="CHEBI:30616"/>
        <dbReference type="ChEBI" id="CHEBI:33019"/>
        <dbReference type="ChEBI" id="CHEBI:78442"/>
        <dbReference type="ChEBI" id="CHEBI:78520"/>
        <dbReference type="ChEBI" id="CHEBI:456215"/>
        <dbReference type="EC" id="6.1.1.17"/>
    </reaction>
</comment>
<dbReference type="EC" id="6.1.1.17" evidence="8"/>
<keyword evidence="7 8" id="KW-0030">Aminoacyl-tRNA synthetase</keyword>
<gene>
    <name evidence="8" type="primary">gltX</name>
    <name evidence="11" type="ORF">LX99_04713</name>
</gene>
<feature type="binding site" evidence="8">
    <location>
        <position position="279"/>
    </location>
    <ligand>
        <name>ATP</name>
        <dbReference type="ChEBI" id="CHEBI:30616"/>
    </ligand>
</feature>
<keyword evidence="2 8" id="KW-0963">Cytoplasm</keyword>
<dbReference type="HAMAP" id="MF_00022">
    <property type="entry name" value="Glu_tRNA_synth_type1"/>
    <property type="match status" value="1"/>
</dbReference>
<name>A0A316GZM1_9SPHI</name>
<proteinExistence type="inferred from homology"/>
<dbReference type="InterPro" id="IPR014729">
    <property type="entry name" value="Rossmann-like_a/b/a_fold"/>
</dbReference>
<evidence type="ECO:0000256" key="1">
    <source>
        <dbReference type="ARBA" id="ARBA00007894"/>
    </source>
</evidence>
<dbReference type="EMBL" id="QGHA01000016">
    <property type="protein sequence ID" value="PWK69214.1"/>
    <property type="molecule type" value="Genomic_DNA"/>
</dbReference>
<dbReference type="PRINTS" id="PR00987">
    <property type="entry name" value="TRNASYNTHGLU"/>
</dbReference>
<dbReference type="GO" id="GO:0006424">
    <property type="term" value="P:glutamyl-tRNA aminoacylation"/>
    <property type="evidence" value="ECO:0007669"/>
    <property type="project" value="UniProtKB-UniRule"/>
</dbReference>
<dbReference type="InterPro" id="IPR004527">
    <property type="entry name" value="Glu-tRNA-ligase_bac/mito"/>
</dbReference>
<dbReference type="PANTHER" id="PTHR43311">
    <property type="entry name" value="GLUTAMATE--TRNA LIGASE"/>
    <property type="match status" value="1"/>
</dbReference>
<evidence type="ECO:0000259" key="9">
    <source>
        <dbReference type="Pfam" id="PF00749"/>
    </source>
</evidence>
<dbReference type="PANTHER" id="PTHR43311:SF2">
    <property type="entry name" value="GLUTAMATE--TRNA LIGASE, MITOCHONDRIAL-RELATED"/>
    <property type="match status" value="1"/>
</dbReference>
<dbReference type="GO" id="GO:0004818">
    <property type="term" value="F:glutamate-tRNA ligase activity"/>
    <property type="evidence" value="ECO:0007669"/>
    <property type="project" value="UniProtKB-UniRule"/>
</dbReference>
<dbReference type="Gene3D" id="1.10.8.70">
    <property type="entry name" value="Glutamate-tRNA synthetase, class I, anticodon-binding domain 1"/>
    <property type="match status" value="1"/>
</dbReference>
<dbReference type="InterPro" id="IPR020752">
    <property type="entry name" value="Glu-tRNA-synth_I_codon-bd_sub1"/>
</dbReference>
<dbReference type="Gene3D" id="3.40.50.620">
    <property type="entry name" value="HUPs"/>
    <property type="match status" value="1"/>
</dbReference>
<evidence type="ECO:0000256" key="3">
    <source>
        <dbReference type="ARBA" id="ARBA00022598"/>
    </source>
</evidence>
<dbReference type="GO" id="GO:0005829">
    <property type="term" value="C:cytosol"/>
    <property type="evidence" value="ECO:0007669"/>
    <property type="project" value="TreeGrafter"/>
</dbReference>
<dbReference type="GO" id="GO:0005524">
    <property type="term" value="F:ATP binding"/>
    <property type="evidence" value="ECO:0007669"/>
    <property type="project" value="UniProtKB-UniRule"/>
</dbReference>
<reference evidence="11 12" key="1">
    <citation type="submission" date="2018-05" db="EMBL/GenBank/DDBJ databases">
        <title>Genomic Encyclopedia of Archaeal and Bacterial Type Strains, Phase II (KMG-II): from individual species to whole genera.</title>
        <authorList>
            <person name="Goeker M."/>
        </authorList>
    </citation>
    <scope>NUCLEOTIDE SEQUENCE [LARGE SCALE GENOMIC DNA]</scope>
    <source>
        <strain evidence="11 12">DSM 19975</strain>
    </source>
</reference>
<dbReference type="InterPro" id="IPR020751">
    <property type="entry name" value="aa-tRNA-synth_I_codon-bd_sub2"/>
</dbReference>
<feature type="domain" description="Aminoacyl-tRNA synthetase class I anticodon-binding" evidence="10">
    <location>
        <begin position="392"/>
        <end position="518"/>
    </location>
</feature>
<comment type="subcellular location">
    <subcellularLocation>
        <location evidence="8">Cytoplasm</location>
    </subcellularLocation>
</comment>
<comment type="function">
    <text evidence="8">Catalyzes the attachment of glutamate to tRNA(Glu) in a two-step reaction: glutamate is first activated by ATP to form Glu-AMP and then transferred to the acceptor end of tRNA(Glu).</text>
</comment>
<dbReference type="InterPro" id="IPR045462">
    <property type="entry name" value="aa-tRNA-synth_I_cd-bd"/>
</dbReference>
<feature type="short sequence motif" description="'KMSKS' region" evidence="8">
    <location>
        <begin position="276"/>
        <end position="280"/>
    </location>
</feature>
<sequence length="524" mass="59890">MGYRLWTMDFPLIFAPIMTDKKVRVRFAPSPTGGLHLGGVRTVLFNYLFAKKHNGDFVLRIEDTDQTRYVEGAEQYILDCLKWCGLNPDESPEIGGPYAPYRQSERKALYREYAERLVMEGHAYYAFDTAEELDKNRKEIPNFQYGQAYRQTLRNSLSLPQHEVDELLAAGTPHVIRIKMPEGETVSFNDMIRGYVSFETGLVDDKVLLKADGMPTYHLAVVVDDYLMKITHAFRGEEWLPSAPVHLLLWEYLGWKADMPQWAHLPLILKPDGHGKLSKRDGARLGFPVYAMNWFDAKTGELTPGFRELGFLPEAFLNLLATLGWNDGTDQELFTLDELIEKFSIERVNKSGAKFDFEKAKWFNAEWIKKSGAESLKLEVAKVLAEKGILVEDQEYLEKVIKLVKERCTLIPDFYQQAGFFFEQPKEYDLNAVKPKWTDAKTDFYNTYITQLSAETATDPHELETKFKALAEEKGLKIGDVMLPFRVMLVGGKFGPHVFDIVALLGKDETISRITKALVEFTAA</sequence>
<dbReference type="InterPro" id="IPR000924">
    <property type="entry name" value="Glu/Gln-tRNA-synth"/>
</dbReference>
<dbReference type="InterPro" id="IPR033910">
    <property type="entry name" value="GluRS_core"/>
</dbReference>
<dbReference type="CDD" id="cd00808">
    <property type="entry name" value="GluRS_core"/>
    <property type="match status" value="1"/>
</dbReference>
<dbReference type="InterPro" id="IPR049940">
    <property type="entry name" value="GluQ/Sye"/>
</dbReference>
<evidence type="ECO:0000313" key="12">
    <source>
        <dbReference type="Proteomes" id="UP000245678"/>
    </source>
</evidence>
<feature type="short sequence motif" description="'HIGH' region" evidence="8">
    <location>
        <begin position="29"/>
        <end position="39"/>
    </location>
</feature>
<dbReference type="FunFam" id="3.40.50.620:FF:000127">
    <property type="entry name" value="Glutamate--tRNA ligase"/>
    <property type="match status" value="1"/>
</dbReference>
<comment type="similarity">
    <text evidence="1 8">Belongs to the class-I aminoacyl-tRNA synthetase family. Glutamate--tRNA ligase type 1 subfamily.</text>
</comment>
<dbReference type="GO" id="GO:0000049">
    <property type="term" value="F:tRNA binding"/>
    <property type="evidence" value="ECO:0007669"/>
    <property type="project" value="InterPro"/>
</dbReference>
<comment type="subunit">
    <text evidence="8">Monomer.</text>
</comment>
<dbReference type="Pfam" id="PF00749">
    <property type="entry name" value="tRNA-synt_1c"/>
    <property type="match status" value="1"/>
</dbReference>
<dbReference type="NCBIfam" id="TIGR00464">
    <property type="entry name" value="gltX_bact"/>
    <property type="match status" value="1"/>
</dbReference>
<dbReference type="InterPro" id="IPR008925">
    <property type="entry name" value="aa_tRNA-synth_I_cd-bd_sf"/>
</dbReference>
<evidence type="ECO:0000256" key="4">
    <source>
        <dbReference type="ARBA" id="ARBA00022741"/>
    </source>
</evidence>
<dbReference type="SUPFAM" id="SSF52374">
    <property type="entry name" value="Nucleotidylyl transferase"/>
    <property type="match status" value="1"/>
</dbReference>
<dbReference type="PROSITE" id="PS00178">
    <property type="entry name" value="AA_TRNA_LIGASE_I"/>
    <property type="match status" value="1"/>
</dbReference>
<dbReference type="InterPro" id="IPR020058">
    <property type="entry name" value="Glu/Gln-tRNA-synth_Ib_cat-dom"/>
</dbReference>
<evidence type="ECO:0000256" key="6">
    <source>
        <dbReference type="ARBA" id="ARBA00022917"/>
    </source>
</evidence>
<dbReference type="Gene3D" id="1.10.10.350">
    <property type="match status" value="1"/>
</dbReference>
<accession>A0A316GZM1</accession>
<evidence type="ECO:0000259" key="10">
    <source>
        <dbReference type="Pfam" id="PF19269"/>
    </source>
</evidence>
<dbReference type="AlphaFoldDB" id="A0A316GZM1"/>
<comment type="caution">
    <text evidence="8">Lacks conserved residue(s) required for the propagation of feature annotation.</text>
</comment>
<dbReference type="GO" id="GO:0008270">
    <property type="term" value="F:zinc ion binding"/>
    <property type="evidence" value="ECO:0007669"/>
    <property type="project" value="InterPro"/>
</dbReference>
<dbReference type="Pfam" id="PF19269">
    <property type="entry name" value="Anticodon_2"/>
    <property type="match status" value="1"/>
</dbReference>
<organism evidence="11 12">
    <name type="scientific">Mucilaginibacter oryzae</name>
    <dbReference type="NCBI Taxonomy" id="468058"/>
    <lineage>
        <taxon>Bacteria</taxon>
        <taxon>Pseudomonadati</taxon>
        <taxon>Bacteroidota</taxon>
        <taxon>Sphingobacteriia</taxon>
        <taxon>Sphingobacteriales</taxon>
        <taxon>Sphingobacteriaceae</taxon>
        <taxon>Mucilaginibacter</taxon>
    </lineage>
</organism>
<protein>
    <recommendedName>
        <fullName evidence="8">Glutamate--tRNA ligase</fullName>
        <ecNumber evidence="8">6.1.1.17</ecNumber>
    </recommendedName>
    <alternativeName>
        <fullName evidence="8">Glutamyl-tRNA synthetase</fullName>
        <shortName evidence="8">GluRS</shortName>
    </alternativeName>
</protein>
<dbReference type="Proteomes" id="UP000245678">
    <property type="component" value="Unassembled WGS sequence"/>
</dbReference>
<feature type="domain" description="Glutamyl/glutaminyl-tRNA synthetase class Ib catalytic" evidence="9">
    <location>
        <begin position="22"/>
        <end position="362"/>
    </location>
</feature>
<dbReference type="InterPro" id="IPR001412">
    <property type="entry name" value="aa-tRNA-synth_I_CS"/>
</dbReference>
<comment type="caution">
    <text evidence="11">The sequence shown here is derived from an EMBL/GenBank/DDBJ whole genome shotgun (WGS) entry which is preliminary data.</text>
</comment>
<keyword evidence="5 8" id="KW-0067">ATP-binding</keyword>
<keyword evidence="12" id="KW-1185">Reference proteome</keyword>
<evidence type="ECO:0000256" key="5">
    <source>
        <dbReference type="ARBA" id="ARBA00022840"/>
    </source>
</evidence>
<evidence type="ECO:0000256" key="8">
    <source>
        <dbReference type="HAMAP-Rule" id="MF_00022"/>
    </source>
</evidence>
<evidence type="ECO:0000256" key="2">
    <source>
        <dbReference type="ARBA" id="ARBA00022490"/>
    </source>
</evidence>
<keyword evidence="6 8" id="KW-0648">Protein biosynthesis</keyword>
<evidence type="ECO:0000256" key="7">
    <source>
        <dbReference type="ARBA" id="ARBA00023146"/>
    </source>
</evidence>
<keyword evidence="3 8" id="KW-0436">Ligase</keyword>
<evidence type="ECO:0000313" key="11">
    <source>
        <dbReference type="EMBL" id="PWK69214.1"/>
    </source>
</evidence>
<keyword evidence="4 8" id="KW-0547">Nucleotide-binding</keyword>
<dbReference type="SUPFAM" id="SSF48163">
    <property type="entry name" value="An anticodon-binding domain of class I aminoacyl-tRNA synthetases"/>
    <property type="match status" value="1"/>
</dbReference>